<keyword evidence="3" id="KW-1185">Reference proteome</keyword>
<dbReference type="PANTHER" id="PTHR31087:SF161">
    <property type="entry name" value="TUBBY C 2 FAMILY PROTEIN"/>
    <property type="match status" value="1"/>
</dbReference>
<dbReference type="Proteomes" id="UP001190700">
    <property type="component" value="Unassembled WGS sequence"/>
</dbReference>
<dbReference type="InterPro" id="IPR025659">
    <property type="entry name" value="Tubby-like_C"/>
</dbReference>
<evidence type="ECO:0000313" key="2">
    <source>
        <dbReference type="EMBL" id="KAK3255412.1"/>
    </source>
</evidence>
<accession>A0AAE0F971</accession>
<dbReference type="PANTHER" id="PTHR31087">
    <property type="match status" value="1"/>
</dbReference>
<dbReference type="AlphaFoldDB" id="A0AAE0F971"/>
<dbReference type="InterPro" id="IPR038595">
    <property type="entry name" value="LOR_sf"/>
</dbReference>
<evidence type="ECO:0000256" key="1">
    <source>
        <dbReference type="ARBA" id="ARBA00005437"/>
    </source>
</evidence>
<proteinExistence type="inferred from homology"/>
<evidence type="ECO:0008006" key="4">
    <source>
        <dbReference type="Google" id="ProtNLM"/>
    </source>
</evidence>
<gene>
    <name evidence="2" type="ORF">CYMTET_35403</name>
</gene>
<organism evidence="2 3">
    <name type="scientific">Cymbomonas tetramitiformis</name>
    <dbReference type="NCBI Taxonomy" id="36881"/>
    <lineage>
        <taxon>Eukaryota</taxon>
        <taxon>Viridiplantae</taxon>
        <taxon>Chlorophyta</taxon>
        <taxon>Pyramimonadophyceae</taxon>
        <taxon>Pyramimonadales</taxon>
        <taxon>Pyramimonadaceae</taxon>
        <taxon>Cymbomonas</taxon>
    </lineage>
</organism>
<dbReference type="Pfam" id="PF04525">
    <property type="entry name" value="LOR"/>
    <property type="match status" value="1"/>
</dbReference>
<dbReference type="SUPFAM" id="SSF54518">
    <property type="entry name" value="Tubby C-terminal domain-like"/>
    <property type="match status" value="1"/>
</dbReference>
<comment type="caution">
    <text evidence="2">The sequence shown here is derived from an EMBL/GenBank/DDBJ whole genome shotgun (WGS) entry which is preliminary data.</text>
</comment>
<dbReference type="Gene3D" id="2.40.160.200">
    <property type="entry name" value="LURP1-related"/>
    <property type="match status" value="1"/>
</dbReference>
<dbReference type="InterPro" id="IPR007612">
    <property type="entry name" value="LOR"/>
</dbReference>
<comment type="similarity">
    <text evidence="1">Belongs to the LOR family.</text>
</comment>
<name>A0AAE0F971_9CHLO</name>
<evidence type="ECO:0000313" key="3">
    <source>
        <dbReference type="Proteomes" id="UP001190700"/>
    </source>
</evidence>
<dbReference type="EMBL" id="LGRX02022644">
    <property type="protein sequence ID" value="KAK3255412.1"/>
    <property type="molecule type" value="Genomic_DNA"/>
</dbReference>
<reference evidence="2 3" key="1">
    <citation type="journal article" date="2015" name="Genome Biol. Evol.">
        <title>Comparative Genomics of a Bacterivorous Green Alga Reveals Evolutionary Causalities and Consequences of Phago-Mixotrophic Mode of Nutrition.</title>
        <authorList>
            <person name="Burns J.A."/>
            <person name="Paasch A."/>
            <person name="Narechania A."/>
            <person name="Kim E."/>
        </authorList>
    </citation>
    <scope>NUCLEOTIDE SEQUENCE [LARGE SCALE GENOMIC DNA]</scope>
    <source>
        <strain evidence="2 3">PLY_AMNH</strain>
    </source>
</reference>
<sequence length="214" mass="24458">MGFFKSEFTEQDPPKPVFGNYVVEKETHLRLREKLLSLSGDSFAVTDEDGEVYFNVQGVVLDMRETIMLQDRDGNEIIKLQKNAFSFLRDTWSFYNPDGDLVVEVKKDLRPRIQPMLNVYIASEEGKIAYNVRGLFSMVQKQYAIYLGHLNRKKCAEVTKQINWRQELVSEDADMYGVKISKGVDASLVVALAIVLDELYAEHEDKAGSSDDED</sequence>
<protein>
    <recommendedName>
        <fullName evidence="4">LURP-one-related family protein</fullName>
    </recommendedName>
</protein>